<evidence type="ECO:0000313" key="4">
    <source>
        <dbReference type="Proteomes" id="UP000325292"/>
    </source>
</evidence>
<dbReference type="PANTHER" id="PTHR46401">
    <property type="entry name" value="GLYCOSYLTRANSFERASE WBBK-RELATED"/>
    <property type="match status" value="1"/>
</dbReference>
<dbReference type="InterPro" id="IPR028098">
    <property type="entry name" value="Glyco_trans_4-like_N"/>
</dbReference>
<accession>A0ABN5H0U2</accession>
<feature type="domain" description="Glycosyltransferase subfamily 4-like N-terminal" evidence="2">
    <location>
        <begin position="16"/>
        <end position="171"/>
    </location>
</feature>
<dbReference type="SUPFAM" id="SSF53756">
    <property type="entry name" value="UDP-Glycosyltransferase/glycogen phosphorylase"/>
    <property type="match status" value="1"/>
</dbReference>
<evidence type="ECO:0000259" key="1">
    <source>
        <dbReference type="Pfam" id="PF00534"/>
    </source>
</evidence>
<evidence type="ECO:0008006" key="5">
    <source>
        <dbReference type="Google" id="ProtNLM"/>
    </source>
</evidence>
<sequence length="371" mass="41193">MKVGLFTYGMKDQLTGIGQYAMQLSYALKAQYPDIQIILLNPYPHSSLEWYRDFPVIPMPRLGLLPGVIIAGSMALATTARRYHLDIIHDPCGIAPFAFPGRYRRVVTIHDAIPYIYPQYYPLLGKVVYRTTVPLARWTADAVLTVSESAKDDLIRYTQISRSHIVVTPLGTRVPTPKALQIWRQDLPNIQKAFGVSGPYFLVVGANHPRKNVTRVIEALRLMRQSGEPVELIVTGQPPQGTGRTAEPGLQFVGHVNDETLHRLYANATGVLVPSYYEGFGLPALEAMAHGTPVIASPVSSLPEIIQDTGLYASPSDTLAWVGAMRRLLSDTALRQHLADAGYHRASQYSWAQTAKETVWVYRRIMKGQAS</sequence>
<dbReference type="PANTHER" id="PTHR46401:SF8">
    <property type="entry name" value="BLL6006 PROTEIN"/>
    <property type="match status" value="1"/>
</dbReference>
<evidence type="ECO:0000313" key="3">
    <source>
        <dbReference type="EMBL" id="AUW94360.1"/>
    </source>
</evidence>
<dbReference type="Pfam" id="PF13439">
    <property type="entry name" value="Glyco_transf_4"/>
    <property type="match status" value="1"/>
</dbReference>
<feature type="domain" description="Glycosyl transferase family 1" evidence="1">
    <location>
        <begin position="198"/>
        <end position="344"/>
    </location>
</feature>
<dbReference type="Gene3D" id="3.40.50.2000">
    <property type="entry name" value="Glycogen Phosphorylase B"/>
    <property type="match status" value="2"/>
</dbReference>
<gene>
    <name evidence="3" type="ORF">BXT84_10760</name>
</gene>
<evidence type="ECO:0000259" key="2">
    <source>
        <dbReference type="Pfam" id="PF13439"/>
    </source>
</evidence>
<organism evidence="3 4">
    <name type="scientific">Sulfobacillus thermotolerans</name>
    <dbReference type="NCBI Taxonomy" id="338644"/>
    <lineage>
        <taxon>Bacteria</taxon>
        <taxon>Bacillati</taxon>
        <taxon>Bacillota</taxon>
        <taxon>Clostridia</taxon>
        <taxon>Eubacteriales</taxon>
        <taxon>Clostridiales Family XVII. Incertae Sedis</taxon>
        <taxon>Sulfobacillus</taxon>
    </lineage>
</organism>
<keyword evidence="4" id="KW-1185">Reference proteome</keyword>
<name>A0ABN5H0U2_9FIRM</name>
<reference evidence="3 4" key="1">
    <citation type="journal article" date="2019" name="Sci. Rep.">
        <title>Sulfobacillus thermotolerans: new insights into resistance and metabolic capacities of acidophilic chemolithotrophs.</title>
        <authorList>
            <person name="Panyushkina A.E."/>
            <person name="Babenko V.V."/>
            <person name="Nikitina A.S."/>
            <person name="Selezneva O.V."/>
            <person name="Tsaplina I.A."/>
            <person name="Letarova M.A."/>
            <person name="Kostryukova E.S."/>
            <person name="Letarov A.V."/>
        </authorList>
    </citation>
    <scope>NUCLEOTIDE SEQUENCE [LARGE SCALE GENOMIC DNA]</scope>
    <source>
        <strain evidence="3 4">Kr1</strain>
    </source>
</reference>
<dbReference type="EMBL" id="CP019454">
    <property type="protein sequence ID" value="AUW94360.1"/>
    <property type="molecule type" value="Genomic_DNA"/>
</dbReference>
<proteinExistence type="predicted"/>
<protein>
    <recommendedName>
        <fullName evidence="5">Glycosyl transferase family 1</fullName>
    </recommendedName>
</protein>
<dbReference type="CDD" id="cd03809">
    <property type="entry name" value="GT4_MtfB-like"/>
    <property type="match status" value="1"/>
</dbReference>
<dbReference type="Pfam" id="PF00534">
    <property type="entry name" value="Glycos_transf_1"/>
    <property type="match status" value="1"/>
</dbReference>
<dbReference type="InterPro" id="IPR001296">
    <property type="entry name" value="Glyco_trans_1"/>
</dbReference>
<dbReference type="Proteomes" id="UP000325292">
    <property type="component" value="Chromosome"/>
</dbReference>